<keyword evidence="1" id="KW-1133">Transmembrane helix</keyword>
<dbReference type="InterPro" id="IPR013106">
    <property type="entry name" value="Ig_V-set"/>
</dbReference>
<protein>
    <recommendedName>
        <fullName evidence="2">Ig-like domain-containing protein</fullName>
    </recommendedName>
</protein>
<evidence type="ECO:0000313" key="4">
    <source>
        <dbReference type="Proteomes" id="UP001460270"/>
    </source>
</evidence>
<reference evidence="4" key="1">
    <citation type="submission" date="2024-04" db="EMBL/GenBank/DDBJ databases">
        <title>Salinicola lusitanus LLJ914,a marine bacterium isolated from the Okinawa Trough.</title>
        <authorList>
            <person name="Li J."/>
        </authorList>
    </citation>
    <scope>NUCLEOTIDE SEQUENCE [LARGE SCALE GENOMIC DNA]</scope>
</reference>
<dbReference type="Pfam" id="PF07686">
    <property type="entry name" value="V-set"/>
    <property type="match status" value="1"/>
</dbReference>
<feature type="domain" description="Ig-like" evidence="2">
    <location>
        <begin position="113"/>
        <end position="213"/>
    </location>
</feature>
<evidence type="ECO:0000313" key="3">
    <source>
        <dbReference type="EMBL" id="KAK7884653.1"/>
    </source>
</evidence>
<dbReference type="InterPro" id="IPR013783">
    <property type="entry name" value="Ig-like_fold"/>
</dbReference>
<dbReference type="SMART" id="SM00409">
    <property type="entry name" value="IG"/>
    <property type="match status" value="1"/>
</dbReference>
<gene>
    <name evidence="3" type="ORF">WMY93_027776</name>
</gene>
<feature type="transmembrane region" description="Helical" evidence="1">
    <location>
        <begin position="46"/>
        <end position="67"/>
    </location>
</feature>
<evidence type="ECO:0000256" key="1">
    <source>
        <dbReference type="SAM" id="Phobius"/>
    </source>
</evidence>
<dbReference type="InterPro" id="IPR003599">
    <property type="entry name" value="Ig_sub"/>
</dbReference>
<dbReference type="AlphaFoldDB" id="A0AAW0MYI7"/>
<dbReference type="PROSITE" id="PS50835">
    <property type="entry name" value="IG_LIKE"/>
    <property type="match status" value="1"/>
</dbReference>
<name>A0AAW0MYI7_9GOBI</name>
<comment type="caution">
    <text evidence="3">The sequence shown here is derived from an EMBL/GenBank/DDBJ whole genome shotgun (WGS) entry which is preliminary data.</text>
</comment>
<dbReference type="EMBL" id="JBBPFD010000020">
    <property type="protein sequence ID" value="KAK7884653.1"/>
    <property type="molecule type" value="Genomic_DNA"/>
</dbReference>
<organism evidence="3 4">
    <name type="scientific">Mugilogobius chulae</name>
    <name type="common">yellowstripe goby</name>
    <dbReference type="NCBI Taxonomy" id="88201"/>
    <lineage>
        <taxon>Eukaryota</taxon>
        <taxon>Metazoa</taxon>
        <taxon>Chordata</taxon>
        <taxon>Craniata</taxon>
        <taxon>Vertebrata</taxon>
        <taxon>Euteleostomi</taxon>
        <taxon>Actinopterygii</taxon>
        <taxon>Neopterygii</taxon>
        <taxon>Teleostei</taxon>
        <taxon>Neoteleostei</taxon>
        <taxon>Acanthomorphata</taxon>
        <taxon>Gobiaria</taxon>
        <taxon>Gobiiformes</taxon>
        <taxon>Gobioidei</taxon>
        <taxon>Gobiidae</taxon>
        <taxon>Gobionellinae</taxon>
        <taxon>Mugilogobius</taxon>
    </lineage>
</organism>
<evidence type="ECO:0000259" key="2">
    <source>
        <dbReference type="PROSITE" id="PS50835"/>
    </source>
</evidence>
<keyword evidence="1" id="KW-0812">Transmembrane</keyword>
<dbReference type="InterPro" id="IPR007110">
    <property type="entry name" value="Ig-like_dom"/>
</dbReference>
<keyword evidence="4" id="KW-1185">Reference proteome</keyword>
<keyword evidence="1" id="KW-0472">Membrane</keyword>
<dbReference type="Proteomes" id="UP001460270">
    <property type="component" value="Unassembled WGS sequence"/>
</dbReference>
<dbReference type="SUPFAM" id="SSF48726">
    <property type="entry name" value="Immunoglobulin"/>
    <property type="match status" value="1"/>
</dbReference>
<dbReference type="Gene3D" id="2.60.40.10">
    <property type="entry name" value="Immunoglobulins"/>
    <property type="match status" value="1"/>
</dbReference>
<proteinExistence type="predicted"/>
<dbReference type="InterPro" id="IPR036179">
    <property type="entry name" value="Ig-like_dom_sf"/>
</dbReference>
<sequence length="268" mass="29721">MPSTSSGSTMFQTFPFTTFTSNNLTQTEHKQLLQATAAPPSEVSELMYLLLLFVIPVIAVTLFLLTFCRKRKSKNGDATGKPGASNIEIGSESAHDTYQSLNMNTTDVLLDGPRLTRGNKVTASEGKDVTVSCWFVFPGRNMSFCKNNCQDKKNILLQSETSKKKWQNLKYILEYRTKVGYIIDVTIQKVTTSDSGSYQCLLERSVLNEQTFSDPTVILKPSVMPSTSSGSTMFQTFPFTTFTSNNLSQTEHKQLLQATTAPPSASKR</sequence>
<accession>A0AAW0MYI7</accession>